<feature type="transmembrane region" description="Helical" evidence="5">
    <location>
        <begin position="12"/>
        <end position="34"/>
    </location>
</feature>
<evidence type="ECO:0000256" key="3">
    <source>
        <dbReference type="ARBA" id="ARBA00022989"/>
    </source>
</evidence>
<dbReference type="Proteomes" id="UP000054053">
    <property type="component" value="Unassembled WGS sequence"/>
</dbReference>
<dbReference type="GO" id="GO:0005789">
    <property type="term" value="C:endoplasmic reticulum membrane"/>
    <property type="evidence" value="ECO:0007669"/>
    <property type="project" value="UniProtKB-SubCell"/>
</dbReference>
<keyword evidence="5" id="KW-0560">Oxidoreductase</keyword>
<keyword evidence="2 5" id="KW-0812">Transmembrane</keyword>
<feature type="transmembrane region" description="Helical" evidence="5">
    <location>
        <begin position="76"/>
        <end position="93"/>
    </location>
</feature>
<dbReference type="EMBL" id="BBTG02000030">
    <property type="protein sequence ID" value="GAO16936.1"/>
    <property type="molecule type" value="Genomic_DNA"/>
</dbReference>
<evidence type="ECO:0000256" key="1">
    <source>
        <dbReference type="ARBA" id="ARBA00004127"/>
    </source>
</evidence>
<organism evidence="7 8">
    <name type="scientific">Ustilaginoidea virens</name>
    <name type="common">Rice false smut fungus</name>
    <name type="synonym">Villosiclava virens</name>
    <dbReference type="NCBI Taxonomy" id="1159556"/>
    <lineage>
        <taxon>Eukaryota</taxon>
        <taxon>Fungi</taxon>
        <taxon>Dikarya</taxon>
        <taxon>Ascomycota</taxon>
        <taxon>Pezizomycotina</taxon>
        <taxon>Sordariomycetes</taxon>
        <taxon>Hypocreomycetidae</taxon>
        <taxon>Hypocreales</taxon>
        <taxon>Clavicipitaceae</taxon>
        <taxon>Ustilaginoidea</taxon>
    </lineage>
</organism>
<evidence type="ECO:0000313" key="8">
    <source>
        <dbReference type="Proteomes" id="UP000054053"/>
    </source>
</evidence>
<comment type="caution">
    <text evidence="7">The sequence shown here is derived from an EMBL/GenBank/DDBJ whole genome shotgun (WGS) entry which is preliminary data.</text>
</comment>
<evidence type="ECO:0000256" key="2">
    <source>
        <dbReference type="ARBA" id="ARBA00022692"/>
    </source>
</evidence>
<comment type="function">
    <text evidence="5">Plays a key role in early steps of protein N-linked glycosylation by being involved in the conversion of polyprenol into dolichol. Acts as a polyprenal reductase that mediates the reduction of polyprenal into dolichal in a NADP-dependent mechanism. Dolichols are required for the synthesis of dolichol-linked monosaccharides and the oligosaccharide precursor used for N-glycosylation.</text>
</comment>
<dbReference type="GO" id="GO:0160198">
    <property type="term" value="F:polyprenal reductase activity"/>
    <property type="evidence" value="ECO:0007669"/>
    <property type="project" value="UniProtKB-EC"/>
</dbReference>
<dbReference type="Pfam" id="PF02544">
    <property type="entry name" value="Steroid_dh"/>
    <property type="match status" value="1"/>
</dbReference>
<dbReference type="GO" id="GO:0016095">
    <property type="term" value="P:polyprenol catabolic process"/>
    <property type="evidence" value="ECO:0007669"/>
    <property type="project" value="UniProtKB-UniRule"/>
</dbReference>
<evidence type="ECO:0000256" key="5">
    <source>
        <dbReference type="RuleBase" id="RU367081"/>
    </source>
</evidence>
<dbReference type="GO" id="GO:0003865">
    <property type="term" value="F:3-oxo-5-alpha-steroid 4-dehydrogenase activity"/>
    <property type="evidence" value="ECO:0007669"/>
    <property type="project" value="TreeGrafter"/>
</dbReference>
<comment type="catalytic activity">
    <reaction evidence="5">
        <text>a di-trans,poly-cis-dolichal + NADP(+) = a di-trans,poly-cis-polyprenal + NADPH + H(+)</text>
        <dbReference type="Rhea" id="RHEA:80727"/>
        <dbReference type="Rhea" id="RHEA-COMP:19536"/>
        <dbReference type="Rhea" id="RHEA-COMP:19537"/>
        <dbReference type="ChEBI" id="CHEBI:15378"/>
        <dbReference type="ChEBI" id="CHEBI:57783"/>
        <dbReference type="ChEBI" id="CHEBI:58349"/>
        <dbReference type="ChEBI" id="CHEBI:231623"/>
        <dbReference type="ChEBI" id="CHEBI:231637"/>
        <dbReference type="EC" id="1.3.1.94"/>
    </reaction>
    <physiologicalReaction direction="right-to-left" evidence="5">
        <dbReference type="Rhea" id="RHEA:80729"/>
    </physiologicalReaction>
</comment>
<evidence type="ECO:0000259" key="6">
    <source>
        <dbReference type="Pfam" id="PF02544"/>
    </source>
</evidence>
<sequence>MRRLEHALAETAPSALCRTAFLVAAASVLSLSLLPRHVRGLLMDYGPRRRGADPRSSPARSAVDAVASCGQVPHSWFWHFYLGSVGLSALWAWQYASRGRVMALVAEAQARRSSGQPSVELGRVCLAWLMMAAQGSRRLLECLVVIKPGKTPMWIVHWAVGLAFYAAMSVSVWIEGSGKPCFARPLTFFLPRLGCHSEMRCFCFAVPASADPSRHQEAIVESWRHFPDPVSPLTPRVSLALAVFAAAWFKQNQCHRYLASLQKYTLPSKGMFRYLVCPHYTCECVLYLAISCAAAPPGQLFNRTILCGVSFVAVNLGVTAAGTKQWYAGKFGASKVASRWRMIPGVF</sequence>
<comment type="similarity">
    <text evidence="5">Belongs to the steroid 5-alpha reductase family. Polyprenal reductase subfamily.</text>
</comment>
<keyword evidence="5" id="KW-0256">Endoplasmic reticulum</keyword>
<dbReference type="GO" id="GO:0006488">
    <property type="term" value="P:dolichol-linked oligosaccharide biosynthetic process"/>
    <property type="evidence" value="ECO:0007669"/>
    <property type="project" value="UniProtKB-UniRule"/>
</dbReference>
<dbReference type="InterPro" id="IPR039698">
    <property type="entry name" value="Dfg10/SRD5A3"/>
</dbReference>
<comment type="pathway">
    <text evidence="5">Protein modification; protein glycosylation.</text>
</comment>
<accession>A0A1B5L0K7</accession>
<keyword evidence="4 5" id="KW-0472">Membrane</keyword>
<dbReference type="AlphaFoldDB" id="A0A1B5L0K7"/>
<dbReference type="PANTHER" id="PTHR14624">
    <property type="entry name" value="DFG10 PROTEIN"/>
    <property type="match status" value="1"/>
</dbReference>
<comment type="subcellular location">
    <subcellularLocation>
        <location evidence="1">Endomembrane system</location>
        <topology evidence="1">Multi-pass membrane protein</topology>
    </subcellularLocation>
    <subcellularLocation>
        <location evidence="5">Endoplasmic reticulum membrane</location>
    </subcellularLocation>
</comment>
<proteinExistence type="inferred from homology"/>
<feature type="domain" description="3-oxo-5-alpha-steroid 4-dehydrogenase C-terminal" evidence="6">
    <location>
        <begin position="235"/>
        <end position="347"/>
    </location>
</feature>
<comment type="caution">
    <text evidence="5">Lacks conserved residue(s) required for the propagation of feature annotation.</text>
</comment>
<evidence type="ECO:0000256" key="4">
    <source>
        <dbReference type="ARBA" id="ARBA00023136"/>
    </source>
</evidence>
<feature type="transmembrane region" description="Helical" evidence="5">
    <location>
        <begin position="155"/>
        <end position="174"/>
    </location>
</feature>
<keyword evidence="3 5" id="KW-1133">Transmembrane helix</keyword>
<reference evidence="8" key="1">
    <citation type="journal article" date="2016" name="Genome Announc.">
        <title>Genome sequence of Ustilaginoidea virens IPU010, a rice pathogenic fungus causing false smut.</title>
        <authorList>
            <person name="Kumagai T."/>
            <person name="Ishii T."/>
            <person name="Terai G."/>
            <person name="Umemura M."/>
            <person name="Machida M."/>
            <person name="Asai K."/>
        </authorList>
    </citation>
    <scope>NUCLEOTIDE SEQUENCE [LARGE SCALE GENOMIC DNA]</scope>
    <source>
        <strain evidence="8">IPU010</strain>
    </source>
</reference>
<evidence type="ECO:0000313" key="7">
    <source>
        <dbReference type="EMBL" id="GAO16936.1"/>
    </source>
</evidence>
<dbReference type="PROSITE" id="PS50244">
    <property type="entry name" value="S5A_REDUCTASE"/>
    <property type="match status" value="1"/>
</dbReference>
<keyword evidence="5" id="KW-0521">NADP</keyword>
<name>A0A1B5L0K7_USTVR</name>
<protein>
    <recommendedName>
        <fullName evidence="5">Polyprenal reductase</fullName>
        <ecNumber evidence="5">1.3.1.94</ecNumber>
    </recommendedName>
</protein>
<dbReference type="EC" id="1.3.1.94" evidence="5"/>
<dbReference type="UniPathway" id="UPA00378"/>
<dbReference type="InterPro" id="IPR001104">
    <property type="entry name" value="3-oxo-5_a-steroid_4-DH_C"/>
</dbReference>
<dbReference type="GO" id="GO:0102389">
    <property type="term" value="F:polyprenol reductase activity"/>
    <property type="evidence" value="ECO:0007669"/>
    <property type="project" value="UniProtKB-UniRule"/>
</dbReference>
<dbReference type="PANTHER" id="PTHR14624:SF0">
    <property type="entry name" value="POLYPRENOL REDUCTASE"/>
    <property type="match status" value="1"/>
</dbReference>
<gene>
    <name evidence="7" type="ORF">UVI_02046250</name>
</gene>